<keyword evidence="1" id="KW-1133">Transmembrane helix</keyword>
<proteinExistence type="predicted"/>
<name>A0ABW2K7Z9_9BACI</name>
<keyword evidence="3" id="KW-1185">Reference proteome</keyword>
<sequence length="516" mass="59431">MRKKLIWLLPSFIMLMGIALLFYENYQEVTEPPKQNWSREIELASTSSTADPVVQKKESGMDISYLDENGVTKLFLDESFTIENEHTYEIPYDKWTQFYQDEENLIYSDYYGMYDGETGEKISDITRFFPLQKQIIYQEELEVMLLDPDTLEPTPLITLDEKETELSVVEDNGSIYILTYYNGGGNNQLTFYDITFDGAEELGTIEFTVRNSEVVEDINFSIQEDQYSLLLTTNQKQTMSGSPVNFYYFAQESMNENPELELLELYDPNSKGNLTDISDIEFSSADDQTHITFKALGSTETMYRNERQFNIYEAWISEDEASNVSRLSNTPDSSGHPYWIDSETILWFDLKGDANRMLLASSDEQIIKQSNQMTINYFLNTLGKTLGMLSYSFFTLLVGVIWFIWPMLFLAFIMFGPGNAIDHDKPWIFFSGAGIYLAAAFIFNDRVFTSTLMARAPDYLSFLASPFVFISIFALITYAIIALSAKKLDWSVSIRLSYFIGIHLLFITIFFGPYLL</sequence>
<feature type="transmembrane region" description="Helical" evidence="1">
    <location>
        <begin position="5"/>
        <end position="23"/>
    </location>
</feature>
<accession>A0ABW2K7Z9</accession>
<evidence type="ECO:0000313" key="3">
    <source>
        <dbReference type="Proteomes" id="UP001596494"/>
    </source>
</evidence>
<keyword evidence="1" id="KW-0472">Membrane</keyword>
<feature type="transmembrane region" description="Helical" evidence="1">
    <location>
        <begin position="496"/>
        <end position="515"/>
    </location>
</feature>
<comment type="caution">
    <text evidence="2">The sequence shown here is derived from an EMBL/GenBank/DDBJ whole genome shotgun (WGS) entry which is preliminary data.</text>
</comment>
<feature type="transmembrane region" description="Helical" evidence="1">
    <location>
        <begin position="463"/>
        <end position="484"/>
    </location>
</feature>
<keyword evidence="1" id="KW-0812">Transmembrane</keyword>
<feature type="transmembrane region" description="Helical" evidence="1">
    <location>
        <begin position="391"/>
        <end position="415"/>
    </location>
</feature>
<evidence type="ECO:0000313" key="2">
    <source>
        <dbReference type="EMBL" id="MFC7322171.1"/>
    </source>
</evidence>
<dbReference type="Proteomes" id="UP001596494">
    <property type="component" value="Unassembled WGS sequence"/>
</dbReference>
<evidence type="ECO:0000256" key="1">
    <source>
        <dbReference type="SAM" id="Phobius"/>
    </source>
</evidence>
<feature type="transmembrane region" description="Helical" evidence="1">
    <location>
        <begin position="427"/>
        <end position="443"/>
    </location>
</feature>
<dbReference type="RefSeq" id="WP_289215979.1">
    <property type="nucleotide sequence ID" value="NZ_JAPVRC010000004.1"/>
</dbReference>
<reference evidence="3" key="1">
    <citation type="journal article" date="2019" name="Int. J. Syst. Evol. Microbiol.">
        <title>The Global Catalogue of Microorganisms (GCM) 10K type strain sequencing project: providing services to taxonomists for standard genome sequencing and annotation.</title>
        <authorList>
            <consortium name="The Broad Institute Genomics Platform"/>
            <consortium name="The Broad Institute Genome Sequencing Center for Infectious Disease"/>
            <person name="Wu L."/>
            <person name="Ma J."/>
        </authorList>
    </citation>
    <scope>NUCLEOTIDE SEQUENCE [LARGE SCALE GENOMIC DNA]</scope>
    <source>
        <strain evidence="3">CCUG 73951</strain>
    </source>
</reference>
<gene>
    <name evidence="2" type="ORF">ACFQMN_14945</name>
</gene>
<protein>
    <submittedName>
        <fullName evidence="2">Uncharacterized protein</fullName>
    </submittedName>
</protein>
<dbReference type="EMBL" id="JBHTBY010000013">
    <property type="protein sequence ID" value="MFC7322171.1"/>
    <property type="molecule type" value="Genomic_DNA"/>
</dbReference>
<organism evidence="2 3">
    <name type="scientific">Halobacillus campisalis</name>
    <dbReference type="NCBI Taxonomy" id="435909"/>
    <lineage>
        <taxon>Bacteria</taxon>
        <taxon>Bacillati</taxon>
        <taxon>Bacillota</taxon>
        <taxon>Bacilli</taxon>
        <taxon>Bacillales</taxon>
        <taxon>Bacillaceae</taxon>
        <taxon>Halobacillus</taxon>
    </lineage>
</organism>